<sequence length="199" mass="22336">MAIGSLLSRLVTKMATTTNKECSVKFKSPGLVEKDKEKMGEGCDYARPNIGQGISHGSADETTCPTELLCDGHGKCRHGTAKVLNVARGKVSEVAHVEDLFKNHKEMVMVHEPKDKKANETASEKVHEAKESHEDAYKNEKRESKRKLEMSKKVKQKTWARRLGLILYITSQRKQKEIAEKAKESTKHATNMISAFVNR</sequence>
<keyword evidence="3" id="KW-1185">Reference proteome</keyword>
<comment type="caution">
    <text evidence="2">The sequence shown here is derived from an EMBL/GenBank/DDBJ whole genome shotgun (WGS) entry which is preliminary data.</text>
</comment>
<dbReference type="AlphaFoldDB" id="A0A835J149"/>
<evidence type="ECO:0000256" key="1">
    <source>
        <dbReference type="SAM" id="MobiDB-lite"/>
    </source>
</evidence>
<dbReference type="Proteomes" id="UP000657918">
    <property type="component" value="Unassembled WGS sequence"/>
</dbReference>
<evidence type="ECO:0000313" key="2">
    <source>
        <dbReference type="EMBL" id="KAF9661588.1"/>
    </source>
</evidence>
<reference evidence="2 3" key="1">
    <citation type="submission" date="2020-10" db="EMBL/GenBank/DDBJ databases">
        <title>Plant Genome Project.</title>
        <authorList>
            <person name="Zhang R.-G."/>
        </authorList>
    </citation>
    <scope>NUCLEOTIDE SEQUENCE [LARGE SCALE GENOMIC DNA]</scope>
    <source>
        <strain evidence="2">FAFU-HL-1</strain>
        <tissue evidence="2">Leaf</tissue>
    </source>
</reference>
<protein>
    <submittedName>
        <fullName evidence="2">Uncharacterized protein</fullName>
    </submittedName>
</protein>
<proteinExistence type="predicted"/>
<gene>
    <name evidence="2" type="ORF">SADUNF_Sadunf19G0084400</name>
</gene>
<dbReference type="EMBL" id="JADGMS010000019">
    <property type="protein sequence ID" value="KAF9661588.1"/>
    <property type="molecule type" value="Genomic_DNA"/>
</dbReference>
<name>A0A835J149_9ROSI</name>
<organism evidence="2 3">
    <name type="scientific">Salix dunnii</name>
    <dbReference type="NCBI Taxonomy" id="1413687"/>
    <lineage>
        <taxon>Eukaryota</taxon>
        <taxon>Viridiplantae</taxon>
        <taxon>Streptophyta</taxon>
        <taxon>Embryophyta</taxon>
        <taxon>Tracheophyta</taxon>
        <taxon>Spermatophyta</taxon>
        <taxon>Magnoliopsida</taxon>
        <taxon>eudicotyledons</taxon>
        <taxon>Gunneridae</taxon>
        <taxon>Pentapetalae</taxon>
        <taxon>rosids</taxon>
        <taxon>fabids</taxon>
        <taxon>Malpighiales</taxon>
        <taxon>Salicaceae</taxon>
        <taxon>Saliceae</taxon>
        <taxon>Salix</taxon>
    </lineage>
</organism>
<accession>A0A835J149</accession>
<feature type="region of interest" description="Disordered" evidence="1">
    <location>
        <begin position="115"/>
        <end position="149"/>
    </location>
</feature>
<evidence type="ECO:0000313" key="3">
    <source>
        <dbReference type="Proteomes" id="UP000657918"/>
    </source>
</evidence>